<evidence type="ECO:0000256" key="4">
    <source>
        <dbReference type="ARBA" id="ARBA00023163"/>
    </source>
</evidence>
<evidence type="ECO:0000259" key="5">
    <source>
        <dbReference type="Pfam" id="PF04542"/>
    </source>
</evidence>
<evidence type="ECO:0000313" key="8">
    <source>
        <dbReference type="Proteomes" id="UP001220610"/>
    </source>
</evidence>
<evidence type="ECO:0000256" key="3">
    <source>
        <dbReference type="ARBA" id="ARBA00023082"/>
    </source>
</evidence>
<dbReference type="GO" id="GO:0016987">
    <property type="term" value="F:sigma factor activity"/>
    <property type="evidence" value="ECO:0007669"/>
    <property type="project" value="UniProtKB-KW"/>
</dbReference>
<dbReference type="EMBL" id="CP119311">
    <property type="protein sequence ID" value="WEK38339.1"/>
    <property type="molecule type" value="Genomic_DNA"/>
</dbReference>
<dbReference type="PANTHER" id="PTHR43133:SF46">
    <property type="entry name" value="RNA POLYMERASE SIGMA-70 FACTOR ECF SUBFAMILY"/>
    <property type="match status" value="1"/>
</dbReference>
<dbReference type="InterPro" id="IPR014327">
    <property type="entry name" value="RNA_pol_sigma70_bacteroid"/>
</dbReference>
<evidence type="ECO:0000256" key="1">
    <source>
        <dbReference type="ARBA" id="ARBA00010641"/>
    </source>
</evidence>
<dbReference type="Pfam" id="PF08281">
    <property type="entry name" value="Sigma70_r4_2"/>
    <property type="match status" value="1"/>
</dbReference>
<dbReference type="NCBIfam" id="TIGR02985">
    <property type="entry name" value="Sig70_bacteroi1"/>
    <property type="match status" value="1"/>
</dbReference>
<organism evidence="7 8">
    <name type="scientific">Candidatus Pseudobacter hemicellulosilyticus</name>
    <dbReference type="NCBI Taxonomy" id="3121375"/>
    <lineage>
        <taxon>Bacteria</taxon>
        <taxon>Pseudomonadati</taxon>
        <taxon>Bacteroidota</taxon>
        <taxon>Chitinophagia</taxon>
        <taxon>Chitinophagales</taxon>
        <taxon>Chitinophagaceae</taxon>
        <taxon>Pseudobacter</taxon>
    </lineage>
</organism>
<keyword evidence="3" id="KW-0731">Sigma factor</keyword>
<dbReference type="InterPro" id="IPR039425">
    <property type="entry name" value="RNA_pol_sigma-70-like"/>
</dbReference>
<reference evidence="7" key="1">
    <citation type="submission" date="2023-03" db="EMBL/GenBank/DDBJ databases">
        <title>Andean soil-derived lignocellulolytic bacterial consortium as a source of novel taxa and putative plastic-active enzymes.</title>
        <authorList>
            <person name="Diaz-Garcia L."/>
            <person name="Chuvochina M."/>
            <person name="Feuerriegel G."/>
            <person name="Bunk B."/>
            <person name="Sproer C."/>
            <person name="Streit W.R."/>
            <person name="Rodriguez L.M."/>
            <person name="Overmann J."/>
            <person name="Jimenez D.J."/>
        </authorList>
    </citation>
    <scope>NUCLEOTIDE SEQUENCE</scope>
    <source>
        <strain evidence="7">MAG 7</strain>
    </source>
</reference>
<evidence type="ECO:0000313" key="7">
    <source>
        <dbReference type="EMBL" id="WEK38339.1"/>
    </source>
</evidence>
<sequence>MPKPFPDTLIFQELAKGNTVAMEQLFEIFYERLFLYISQLIKSDTVAEELAMDVFMKLWTGRDHLGAIQNPEAYLFRIARNKGIDFLRSAAGDQQLGDMLWEQIQAADSYQADQPLLTREFEEKLREAIGLLPPQRKKIYHLSREEMLSHDQIASKLHISRSSVNNQLVQAQRSVRSYLAKSLDLTTLLIITGLLFFANQ</sequence>
<keyword evidence="2" id="KW-0805">Transcription regulation</keyword>
<dbReference type="InterPro" id="IPR014284">
    <property type="entry name" value="RNA_pol_sigma-70_dom"/>
</dbReference>
<keyword evidence="4" id="KW-0804">Transcription</keyword>
<feature type="domain" description="RNA polymerase sigma factor 70 region 4 type 2" evidence="6">
    <location>
        <begin position="123"/>
        <end position="171"/>
    </location>
</feature>
<accession>A0AAJ5WY32</accession>
<dbReference type="SUPFAM" id="SSF88659">
    <property type="entry name" value="Sigma3 and sigma4 domains of RNA polymerase sigma factors"/>
    <property type="match status" value="1"/>
</dbReference>
<evidence type="ECO:0000259" key="6">
    <source>
        <dbReference type="Pfam" id="PF08281"/>
    </source>
</evidence>
<dbReference type="InterPro" id="IPR007627">
    <property type="entry name" value="RNA_pol_sigma70_r2"/>
</dbReference>
<name>A0AAJ5WY32_9BACT</name>
<dbReference type="InterPro" id="IPR013249">
    <property type="entry name" value="RNA_pol_sigma70_r4_t2"/>
</dbReference>
<feature type="domain" description="RNA polymerase sigma-70 region 2" evidence="5">
    <location>
        <begin position="26"/>
        <end position="90"/>
    </location>
</feature>
<dbReference type="NCBIfam" id="TIGR02937">
    <property type="entry name" value="sigma70-ECF"/>
    <property type="match status" value="1"/>
</dbReference>
<dbReference type="PANTHER" id="PTHR43133">
    <property type="entry name" value="RNA POLYMERASE ECF-TYPE SIGMA FACTO"/>
    <property type="match status" value="1"/>
</dbReference>
<comment type="similarity">
    <text evidence="1">Belongs to the sigma-70 factor family. ECF subfamily.</text>
</comment>
<dbReference type="Proteomes" id="UP001220610">
    <property type="component" value="Chromosome"/>
</dbReference>
<evidence type="ECO:0000256" key="2">
    <source>
        <dbReference type="ARBA" id="ARBA00023015"/>
    </source>
</evidence>
<dbReference type="GO" id="GO:0003677">
    <property type="term" value="F:DNA binding"/>
    <property type="evidence" value="ECO:0007669"/>
    <property type="project" value="InterPro"/>
</dbReference>
<gene>
    <name evidence="7" type="ORF">P0Y53_12600</name>
</gene>
<dbReference type="InterPro" id="IPR013325">
    <property type="entry name" value="RNA_pol_sigma_r2"/>
</dbReference>
<dbReference type="AlphaFoldDB" id="A0AAJ5WY32"/>
<dbReference type="InterPro" id="IPR013324">
    <property type="entry name" value="RNA_pol_sigma_r3/r4-like"/>
</dbReference>
<proteinExistence type="inferred from homology"/>
<dbReference type="Pfam" id="PF04542">
    <property type="entry name" value="Sigma70_r2"/>
    <property type="match status" value="1"/>
</dbReference>
<protein>
    <submittedName>
        <fullName evidence="7">RNA polymerase sigma-70 factor</fullName>
    </submittedName>
</protein>
<dbReference type="SUPFAM" id="SSF88946">
    <property type="entry name" value="Sigma2 domain of RNA polymerase sigma factors"/>
    <property type="match status" value="1"/>
</dbReference>
<dbReference type="Gene3D" id="1.10.1740.10">
    <property type="match status" value="1"/>
</dbReference>
<dbReference type="GO" id="GO:0006352">
    <property type="term" value="P:DNA-templated transcription initiation"/>
    <property type="evidence" value="ECO:0007669"/>
    <property type="project" value="InterPro"/>
</dbReference>
<dbReference type="InterPro" id="IPR036388">
    <property type="entry name" value="WH-like_DNA-bd_sf"/>
</dbReference>
<dbReference type="Gene3D" id="1.10.10.10">
    <property type="entry name" value="Winged helix-like DNA-binding domain superfamily/Winged helix DNA-binding domain"/>
    <property type="match status" value="1"/>
</dbReference>